<evidence type="ECO:0000259" key="3">
    <source>
        <dbReference type="PROSITE" id="PS50110"/>
    </source>
</evidence>
<sequence>MHAAGPHFDILVVEDEALLVMDLEAMLEDEGHRLVGEAMSLSEVESLSLDAPPDIAFVDIQLADNSSRLDVCRLIKDRWPSTAVVFLTANPKMIPEDFLGAHGVIPKPFSRSGLLSAMRFIQQGLSDPPPRQDRPQSFIPAPAIDRAWARG</sequence>
<gene>
    <name evidence="4" type="ORF">RM53_11345</name>
</gene>
<dbReference type="InterPro" id="IPR001789">
    <property type="entry name" value="Sig_transdc_resp-reg_receiver"/>
</dbReference>
<dbReference type="GO" id="GO:0005829">
    <property type="term" value="C:cytosol"/>
    <property type="evidence" value="ECO:0007669"/>
    <property type="project" value="TreeGrafter"/>
</dbReference>
<feature type="modified residue" description="4-aspartylphosphate" evidence="2">
    <location>
        <position position="59"/>
    </location>
</feature>
<dbReference type="STRING" id="172043.RM53_11345"/>
<proteinExistence type="predicted"/>
<dbReference type="EMBL" id="JWSY01000020">
    <property type="protein sequence ID" value="KIC56647.1"/>
    <property type="molecule type" value="Genomic_DNA"/>
</dbReference>
<dbReference type="PROSITE" id="PS50110">
    <property type="entry name" value="RESPONSE_REGULATORY"/>
    <property type="match status" value="1"/>
</dbReference>
<keyword evidence="1" id="KW-0238">DNA-binding</keyword>
<dbReference type="SUPFAM" id="SSF52172">
    <property type="entry name" value="CheY-like"/>
    <property type="match status" value="1"/>
</dbReference>
<dbReference type="GO" id="GO:0006355">
    <property type="term" value="P:regulation of DNA-templated transcription"/>
    <property type="evidence" value="ECO:0007669"/>
    <property type="project" value="TreeGrafter"/>
</dbReference>
<name>A0A0B4CJJ5_9CAUL</name>
<accession>A0A0B4CJJ5</accession>
<dbReference type="PANTHER" id="PTHR48111:SF38">
    <property type="entry name" value="TWO-COMPONENT RESPONSE REGULATOR"/>
    <property type="match status" value="1"/>
</dbReference>
<dbReference type="Pfam" id="PF00072">
    <property type="entry name" value="Response_reg"/>
    <property type="match status" value="1"/>
</dbReference>
<evidence type="ECO:0000256" key="2">
    <source>
        <dbReference type="PROSITE-ProRule" id="PRU00169"/>
    </source>
</evidence>
<dbReference type="AlphaFoldDB" id="A0A0B4CJJ5"/>
<dbReference type="GO" id="GO:0000976">
    <property type="term" value="F:transcription cis-regulatory region binding"/>
    <property type="evidence" value="ECO:0007669"/>
    <property type="project" value="TreeGrafter"/>
</dbReference>
<dbReference type="RefSeq" id="WP_039246872.1">
    <property type="nucleotide sequence ID" value="NZ_JWSY01000020.1"/>
</dbReference>
<evidence type="ECO:0000313" key="4">
    <source>
        <dbReference type="EMBL" id="KIC56647.1"/>
    </source>
</evidence>
<dbReference type="Proteomes" id="UP000031166">
    <property type="component" value="Unassembled WGS sequence"/>
</dbReference>
<dbReference type="PANTHER" id="PTHR48111">
    <property type="entry name" value="REGULATOR OF RPOS"/>
    <property type="match status" value="1"/>
</dbReference>
<evidence type="ECO:0000313" key="5">
    <source>
        <dbReference type="Proteomes" id="UP000031166"/>
    </source>
</evidence>
<organism evidence="4 5">
    <name type="scientific">Brevundimonas nasdae</name>
    <dbReference type="NCBI Taxonomy" id="172043"/>
    <lineage>
        <taxon>Bacteria</taxon>
        <taxon>Pseudomonadati</taxon>
        <taxon>Pseudomonadota</taxon>
        <taxon>Alphaproteobacteria</taxon>
        <taxon>Caulobacterales</taxon>
        <taxon>Caulobacteraceae</taxon>
        <taxon>Brevundimonas</taxon>
    </lineage>
</organism>
<comment type="caution">
    <text evidence="4">The sequence shown here is derived from an EMBL/GenBank/DDBJ whole genome shotgun (WGS) entry which is preliminary data.</text>
</comment>
<dbReference type="InterPro" id="IPR039420">
    <property type="entry name" value="WalR-like"/>
</dbReference>
<keyword evidence="2" id="KW-0597">Phosphoprotein</keyword>
<dbReference type="GO" id="GO:0000156">
    <property type="term" value="F:phosphorelay response regulator activity"/>
    <property type="evidence" value="ECO:0007669"/>
    <property type="project" value="TreeGrafter"/>
</dbReference>
<reference evidence="4 5" key="1">
    <citation type="submission" date="2014-12" db="EMBL/GenBank/DDBJ databases">
        <title>Genome sequencing of Brevundimonas nasdae TPW30.</title>
        <authorList>
            <person name="Tan P.W."/>
            <person name="Chan K.-G."/>
        </authorList>
    </citation>
    <scope>NUCLEOTIDE SEQUENCE [LARGE SCALE GENOMIC DNA]</scope>
    <source>
        <strain evidence="4 5">TPW30</strain>
    </source>
</reference>
<protein>
    <submittedName>
        <fullName evidence="4">Response regulator</fullName>
    </submittedName>
</protein>
<feature type="domain" description="Response regulatory" evidence="3">
    <location>
        <begin position="9"/>
        <end position="122"/>
    </location>
</feature>
<dbReference type="SMART" id="SM00448">
    <property type="entry name" value="REC"/>
    <property type="match status" value="1"/>
</dbReference>
<evidence type="ECO:0000256" key="1">
    <source>
        <dbReference type="ARBA" id="ARBA00023125"/>
    </source>
</evidence>
<dbReference type="InterPro" id="IPR011006">
    <property type="entry name" value="CheY-like_superfamily"/>
</dbReference>
<dbReference type="Gene3D" id="3.40.50.2300">
    <property type="match status" value="1"/>
</dbReference>
<dbReference type="GO" id="GO:0032993">
    <property type="term" value="C:protein-DNA complex"/>
    <property type="evidence" value="ECO:0007669"/>
    <property type="project" value="TreeGrafter"/>
</dbReference>